<evidence type="ECO:0000256" key="1">
    <source>
        <dbReference type="SAM" id="Phobius"/>
    </source>
</evidence>
<proteinExistence type="predicted"/>
<dbReference type="EMBL" id="CM031833">
    <property type="protein sequence ID" value="KAG6694590.1"/>
    <property type="molecule type" value="Genomic_DNA"/>
</dbReference>
<evidence type="ECO:0000313" key="3">
    <source>
        <dbReference type="Proteomes" id="UP000811246"/>
    </source>
</evidence>
<keyword evidence="1" id="KW-0472">Membrane</keyword>
<organism evidence="2 3">
    <name type="scientific">Carya illinoinensis</name>
    <name type="common">Pecan</name>
    <dbReference type="NCBI Taxonomy" id="32201"/>
    <lineage>
        <taxon>Eukaryota</taxon>
        <taxon>Viridiplantae</taxon>
        <taxon>Streptophyta</taxon>
        <taxon>Embryophyta</taxon>
        <taxon>Tracheophyta</taxon>
        <taxon>Spermatophyta</taxon>
        <taxon>Magnoliopsida</taxon>
        <taxon>eudicotyledons</taxon>
        <taxon>Gunneridae</taxon>
        <taxon>Pentapetalae</taxon>
        <taxon>rosids</taxon>
        <taxon>fabids</taxon>
        <taxon>Fagales</taxon>
        <taxon>Juglandaceae</taxon>
        <taxon>Carya</taxon>
    </lineage>
</organism>
<accession>A0A922E2K9</accession>
<feature type="transmembrane region" description="Helical" evidence="1">
    <location>
        <begin position="38"/>
        <end position="56"/>
    </location>
</feature>
<evidence type="ECO:0000313" key="2">
    <source>
        <dbReference type="EMBL" id="KAG6694590.1"/>
    </source>
</evidence>
<sequence length="65" mass="7889">MHFLIHTHIHGVARHHQCHLFQQRSFTLRRLVQRNMTVCNKILFNILNFFLILLWVDSNFVSFAQ</sequence>
<dbReference type="Proteomes" id="UP000811246">
    <property type="component" value="Chromosome 9"/>
</dbReference>
<keyword evidence="1" id="KW-0812">Transmembrane</keyword>
<comment type="caution">
    <text evidence="2">The sequence shown here is derived from an EMBL/GenBank/DDBJ whole genome shotgun (WGS) entry which is preliminary data.</text>
</comment>
<keyword evidence="1" id="KW-1133">Transmembrane helix</keyword>
<gene>
    <name evidence="2" type="ORF">I3842_09G056000</name>
</gene>
<protein>
    <submittedName>
        <fullName evidence="2">Uncharacterized protein</fullName>
    </submittedName>
</protein>
<reference evidence="2" key="1">
    <citation type="submission" date="2021-01" db="EMBL/GenBank/DDBJ databases">
        <authorList>
            <person name="Lovell J.T."/>
            <person name="Bentley N."/>
            <person name="Bhattarai G."/>
            <person name="Jenkins J.W."/>
            <person name="Sreedasyam A."/>
            <person name="Alarcon Y."/>
            <person name="Bock C."/>
            <person name="Boston L."/>
            <person name="Carlson J."/>
            <person name="Cervantes K."/>
            <person name="Clermont K."/>
            <person name="Krom N."/>
            <person name="Kubenka K."/>
            <person name="Mamidi S."/>
            <person name="Mattison C."/>
            <person name="Monteros M."/>
            <person name="Pisani C."/>
            <person name="Plott C."/>
            <person name="Rajasekar S."/>
            <person name="Rhein H.S."/>
            <person name="Rohla C."/>
            <person name="Song M."/>
            <person name="Hilaire R.S."/>
            <person name="Shu S."/>
            <person name="Wells L."/>
            <person name="Wang X."/>
            <person name="Webber J."/>
            <person name="Heerema R.J."/>
            <person name="Klein P."/>
            <person name="Conner P."/>
            <person name="Grauke L."/>
            <person name="Grimwood J."/>
            <person name="Schmutz J."/>
            <person name="Randall J.J."/>
        </authorList>
    </citation>
    <scope>NUCLEOTIDE SEQUENCE</scope>
    <source>
        <tissue evidence="2">Leaf</tissue>
    </source>
</reference>
<dbReference type="AlphaFoldDB" id="A0A922E2K9"/>
<name>A0A922E2K9_CARIL</name>